<dbReference type="AlphaFoldDB" id="A0AAD2H4W8"/>
<organism evidence="1 2">
    <name type="scientific">Mycena citricolor</name>
    <dbReference type="NCBI Taxonomy" id="2018698"/>
    <lineage>
        <taxon>Eukaryota</taxon>
        <taxon>Fungi</taxon>
        <taxon>Dikarya</taxon>
        <taxon>Basidiomycota</taxon>
        <taxon>Agaricomycotina</taxon>
        <taxon>Agaricomycetes</taxon>
        <taxon>Agaricomycetidae</taxon>
        <taxon>Agaricales</taxon>
        <taxon>Marasmiineae</taxon>
        <taxon>Mycenaceae</taxon>
        <taxon>Mycena</taxon>
    </lineage>
</organism>
<gene>
    <name evidence="1" type="ORF">MYCIT1_LOCUS11191</name>
</gene>
<name>A0AAD2H4W8_9AGAR</name>
<feature type="non-terminal residue" evidence="1">
    <location>
        <position position="80"/>
    </location>
</feature>
<accession>A0AAD2H4W8</accession>
<keyword evidence="2" id="KW-1185">Reference proteome</keyword>
<reference evidence="1" key="1">
    <citation type="submission" date="2023-11" db="EMBL/GenBank/DDBJ databases">
        <authorList>
            <person name="De Vega J J."/>
            <person name="De Vega J J."/>
        </authorList>
    </citation>
    <scope>NUCLEOTIDE SEQUENCE</scope>
</reference>
<comment type="caution">
    <text evidence="1">The sequence shown here is derived from an EMBL/GenBank/DDBJ whole genome shotgun (WGS) entry which is preliminary data.</text>
</comment>
<dbReference type="Proteomes" id="UP001295794">
    <property type="component" value="Unassembled WGS sequence"/>
</dbReference>
<protein>
    <submittedName>
        <fullName evidence="1">Uncharacterized protein</fullName>
    </submittedName>
</protein>
<evidence type="ECO:0000313" key="2">
    <source>
        <dbReference type="Proteomes" id="UP001295794"/>
    </source>
</evidence>
<feature type="non-terminal residue" evidence="1">
    <location>
        <position position="1"/>
    </location>
</feature>
<sequence>HDYTSRLFFALLKHVVLRKTDHIVRFCALVRASPRAAALVQTLAAIHRLSVTADIAELLSEDMEQRLPNLRWVRFKGVQF</sequence>
<proteinExistence type="predicted"/>
<evidence type="ECO:0000313" key="1">
    <source>
        <dbReference type="EMBL" id="CAK5268130.1"/>
    </source>
</evidence>
<dbReference type="EMBL" id="CAVNYO010000138">
    <property type="protein sequence ID" value="CAK5268130.1"/>
    <property type="molecule type" value="Genomic_DNA"/>
</dbReference>